<accession>A0A1H5QS23</accession>
<keyword evidence="2" id="KW-1185">Reference proteome</keyword>
<sequence>MLALVVGHPEIALAQRLGFGHRFRRRGLFLAHAHDGRTGFHQGDRGKTLNGPVFRGAALGAVLILLSGCTGDPPPPPPPSTSVPVTTPTALPEGLQGVPTTGGIGITALLPTTGPTLFDADGGPVATPPGYPGNDLGLSVVRVGKSAVLTAYPAGATSDDPFEILVYTGPSSPPRSLGRAWSVAPAADGASVWVIRQDAPDTCRLQRVSLSGGEFGHGQSASCRTQVRVGTTRGLLITINAGAESTDALIDPESGRTLQQAPRVFGVAGDRMLLDGLTELTLVDLRNGSRKQLSRPVIARTPTVVPSRDGSVWAVDFANPAYRGTSTQTRDLWLLYPDTLTWEHAAAMPFITEHLKRGGGFDWSEDGDLVLADGVLAAWHPGEPQWRLGKAALPTSPWSGFAVLP</sequence>
<protein>
    <recommendedName>
        <fullName evidence="3">WD40-like Beta Propeller Repeat</fullName>
    </recommendedName>
</protein>
<dbReference type="EMBL" id="FNUJ01000004">
    <property type="protein sequence ID" value="SEF28168.1"/>
    <property type="molecule type" value="Genomic_DNA"/>
</dbReference>
<evidence type="ECO:0000313" key="2">
    <source>
        <dbReference type="Proteomes" id="UP000198878"/>
    </source>
</evidence>
<dbReference type="AlphaFoldDB" id="A0A1H5QS23"/>
<proteinExistence type="predicted"/>
<evidence type="ECO:0008006" key="3">
    <source>
        <dbReference type="Google" id="ProtNLM"/>
    </source>
</evidence>
<organism evidence="1 2">
    <name type="scientific">Amycolatopsis pretoriensis</name>
    <dbReference type="NCBI Taxonomy" id="218821"/>
    <lineage>
        <taxon>Bacteria</taxon>
        <taxon>Bacillati</taxon>
        <taxon>Actinomycetota</taxon>
        <taxon>Actinomycetes</taxon>
        <taxon>Pseudonocardiales</taxon>
        <taxon>Pseudonocardiaceae</taxon>
        <taxon>Amycolatopsis</taxon>
    </lineage>
</organism>
<dbReference type="Proteomes" id="UP000198878">
    <property type="component" value="Unassembled WGS sequence"/>
</dbReference>
<name>A0A1H5QS23_9PSEU</name>
<dbReference type="RefSeq" id="WP_244180287.1">
    <property type="nucleotide sequence ID" value="NZ_FNUJ01000004.1"/>
</dbReference>
<evidence type="ECO:0000313" key="1">
    <source>
        <dbReference type="EMBL" id="SEF28168.1"/>
    </source>
</evidence>
<reference evidence="2" key="1">
    <citation type="submission" date="2016-10" db="EMBL/GenBank/DDBJ databases">
        <authorList>
            <person name="Varghese N."/>
            <person name="Submissions S."/>
        </authorList>
    </citation>
    <scope>NUCLEOTIDE SEQUENCE [LARGE SCALE GENOMIC DNA]</scope>
    <source>
        <strain evidence="2">DSM 44654</strain>
    </source>
</reference>
<gene>
    <name evidence="1" type="ORF">SAMN05421837_10442</name>
</gene>